<dbReference type="EMBL" id="MWQN01000001">
    <property type="protein sequence ID" value="OPC84549.1"/>
    <property type="molecule type" value="Genomic_DNA"/>
</dbReference>
<dbReference type="PANTHER" id="PTHR30157:SF0">
    <property type="entry name" value="NADPH-DEPENDENT FERRIC-CHELATE REDUCTASE"/>
    <property type="match status" value="1"/>
</dbReference>
<protein>
    <submittedName>
        <fullName evidence="2">NADPH-dependent ferric siderophore reductase</fullName>
    </submittedName>
</protein>
<dbReference type="InterPro" id="IPR013113">
    <property type="entry name" value="SIP_FAD-bd"/>
</dbReference>
<feature type="domain" description="FAD-binding FR-type" evidence="1">
    <location>
        <begin position="10"/>
        <end position="135"/>
    </location>
</feature>
<dbReference type="Gene3D" id="3.40.50.80">
    <property type="entry name" value="Nucleotide-binding domain of ferredoxin-NADP reductase (FNR) module"/>
    <property type="match status" value="1"/>
</dbReference>
<dbReference type="InterPro" id="IPR039374">
    <property type="entry name" value="SIP_fam"/>
</dbReference>
<dbReference type="Proteomes" id="UP000190037">
    <property type="component" value="Unassembled WGS sequence"/>
</dbReference>
<dbReference type="PANTHER" id="PTHR30157">
    <property type="entry name" value="FERRIC REDUCTASE, NADPH-DEPENDENT"/>
    <property type="match status" value="1"/>
</dbReference>
<dbReference type="AlphaFoldDB" id="A0A1T3P622"/>
<keyword evidence="3" id="KW-1185">Reference proteome</keyword>
<reference evidence="2 3" key="1">
    <citation type="submission" date="2017-03" db="EMBL/GenBank/DDBJ databases">
        <title>Draft genome sequence of Streptomyces scabrisporus NF3, endophyte isolated from Amphipterygium adstringens.</title>
        <authorList>
            <person name="Vazquez M."/>
            <person name="Ceapa C.D."/>
            <person name="Rodriguez Luna D."/>
            <person name="Sanchez Esquivel S."/>
        </authorList>
    </citation>
    <scope>NUCLEOTIDE SEQUENCE [LARGE SCALE GENOMIC DNA]</scope>
    <source>
        <strain evidence="2 3">NF3</strain>
    </source>
</reference>
<dbReference type="STRING" id="159449.B4N89_29750"/>
<dbReference type="InterPro" id="IPR039261">
    <property type="entry name" value="FNR_nucleotide-bd"/>
</dbReference>
<gene>
    <name evidence="2" type="ORF">B4N89_29750</name>
</gene>
<dbReference type="InterPro" id="IPR017938">
    <property type="entry name" value="Riboflavin_synthase-like_b-brl"/>
</dbReference>
<dbReference type="CDD" id="cd06193">
    <property type="entry name" value="siderophore_interacting"/>
    <property type="match status" value="1"/>
</dbReference>
<sequence length="281" mass="30723">MADSPVRKPRKLIELEVRTTEQVGPHLIRIVAGGEGHRNFTDNGYTDAYVKVLFPLPGVTYPEPFDMEVIRAELPREDWPRTRTYTVRANNPAAGELTIEFVHHGDEGLAGPWAARAKPGDTLRLLGPGGAYAPDPEADWHLFVGDESAYPAIAASMERLPAAARAIALLEVGTAAEAPTGILPATHPDLDLDITWITRDAGPGLLDALRALEFPTGRVHAFVHGEAGVVKELRRHLVDERGVDRTDISFSGYWRKGRDEDGFQADKAAEKAAERATEQRA</sequence>
<dbReference type="GO" id="GO:0016491">
    <property type="term" value="F:oxidoreductase activity"/>
    <property type="evidence" value="ECO:0007669"/>
    <property type="project" value="InterPro"/>
</dbReference>
<dbReference type="InterPro" id="IPR017927">
    <property type="entry name" value="FAD-bd_FR_type"/>
</dbReference>
<evidence type="ECO:0000313" key="2">
    <source>
        <dbReference type="EMBL" id="OPC84549.1"/>
    </source>
</evidence>
<evidence type="ECO:0000313" key="3">
    <source>
        <dbReference type="Proteomes" id="UP000190037"/>
    </source>
</evidence>
<dbReference type="Pfam" id="PF04954">
    <property type="entry name" value="SIP"/>
    <property type="match status" value="1"/>
</dbReference>
<dbReference type="OrthoDB" id="3291337at2"/>
<dbReference type="PROSITE" id="PS51384">
    <property type="entry name" value="FAD_FR"/>
    <property type="match status" value="1"/>
</dbReference>
<dbReference type="Gene3D" id="2.40.30.10">
    <property type="entry name" value="Translation factors"/>
    <property type="match status" value="1"/>
</dbReference>
<dbReference type="InterPro" id="IPR007037">
    <property type="entry name" value="SIP_rossman_dom"/>
</dbReference>
<dbReference type="SUPFAM" id="SSF63380">
    <property type="entry name" value="Riboflavin synthase domain-like"/>
    <property type="match status" value="1"/>
</dbReference>
<organism evidence="2 3">
    <name type="scientific">Embleya scabrispora</name>
    <dbReference type="NCBI Taxonomy" id="159449"/>
    <lineage>
        <taxon>Bacteria</taxon>
        <taxon>Bacillati</taxon>
        <taxon>Actinomycetota</taxon>
        <taxon>Actinomycetes</taxon>
        <taxon>Kitasatosporales</taxon>
        <taxon>Streptomycetaceae</taxon>
        <taxon>Embleya</taxon>
    </lineage>
</organism>
<accession>A0A1T3P622</accession>
<name>A0A1T3P622_9ACTN</name>
<proteinExistence type="predicted"/>
<dbReference type="FunFam" id="2.40.30.10:FF:000131">
    <property type="entry name" value="NADPH-dependent ferric siderophore reductase"/>
    <property type="match status" value="1"/>
</dbReference>
<dbReference type="RefSeq" id="WP_078978847.1">
    <property type="nucleotide sequence ID" value="NZ_MWQN01000001.1"/>
</dbReference>
<dbReference type="Pfam" id="PF08021">
    <property type="entry name" value="FAD_binding_9"/>
    <property type="match status" value="1"/>
</dbReference>
<evidence type="ECO:0000259" key="1">
    <source>
        <dbReference type="PROSITE" id="PS51384"/>
    </source>
</evidence>
<comment type="caution">
    <text evidence="2">The sequence shown here is derived from an EMBL/GenBank/DDBJ whole genome shotgun (WGS) entry which is preliminary data.</text>
</comment>